<dbReference type="Proteomes" id="UP001065549">
    <property type="component" value="Unassembled WGS sequence"/>
</dbReference>
<evidence type="ECO:0000313" key="1">
    <source>
        <dbReference type="EMBL" id="MCU7380960.1"/>
    </source>
</evidence>
<evidence type="ECO:0000313" key="2">
    <source>
        <dbReference type="Proteomes" id="UP001065549"/>
    </source>
</evidence>
<protein>
    <submittedName>
        <fullName evidence="1">Uncharacterized protein</fullName>
    </submittedName>
</protein>
<dbReference type="EMBL" id="JAOSHN010000017">
    <property type="protein sequence ID" value="MCU7380960.1"/>
    <property type="molecule type" value="Genomic_DNA"/>
</dbReference>
<accession>A0A9J6QZP5</accession>
<comment type="caution">
    <text evidence="1">The sequence shown here is derived from an EMBL/GenBank/DDBJ whole genome shotgun (WGS) entry which is preliminary data.</text>
</comment>
<gene>
    <name evidence="1" type="ORF">OBO34_21845</name>
</gene>
<proteinExistence type="predicted"/>
<organism evidence="1 2">
    <name type="scientific">Hominibacterium faecale</name>
    <dbReference type="NCBI Taxonomy" id="2839743"/>
    <lineage>
        <taxon>Bacteria</taxon>
        <taxon>Bacillati</taxon>
        <taxon>Bacillota</taxon>
        <taxon>Clostridia</taxon>
        <taxon>Peptostreptococcales</taxon>
        <taxon>Anaerovoracaceae</taxon>
        <taxon>Hominibacterium</taxon>
    </lineage>
</organism>
<keyword evidence="2" id="KW-1185">Reference proteome</keyword>
<name>A0A9J6QZP5_9FIRM</name>
<dbReference type="RefSeq" id="WP_269478871.1">
    <property type="nucleotide sequence ID" value="NZ_JAOSHN010000017.1"/>
</dbReference>
<sequence>MRKEEIKKLIHNYNIGHKSLEAISASECVKSVQPTGYISTHTCQVQDEYRINFVDGEQVVFMGIRRNEDDEIIRISDPDKMSKEELEAFEKEVDEFWRGFGM</sequence>
<reference evidence="1" key="1">
    <citation type="submission" date="2022-09" db="EMBL/GenBank/DDBJ databases">
        <title>Culturomic study of gut microbiota in children with autism spectrum disorder.</title>
        <authorList>
            <person name="Efimov B.A."/>
            <person name="Chaplin A.V."/>
            <person name="Sokolova S.R."/>
            <person name="Pikina A.P."/>
            <person name="Korzhanova M."/>
            <person name="Belova V."/>
            <person name="Korostin D."/>
        </authorList>
    </citation>
    <scope>NUCLEOTIDE SEQUENCE</scope>
    <source>
        <strain evidence="1">ASD5510</strain>
    </source>
</reference>
<dbReference type="AlphaFoldDB" id="A0A9J6QZP5"/>